<keyword evidence="11" id="KW-1185">Reference proteome</keyword>
<feature type="transmembrane region" description="Helical" evidence="8">
    <location>
        <begin position="415"/>
        <end position="438"/>
    </location>
</feature>
<dbReference type="Pfam" id="PF13850">
    <property type="entry name" value="ERGIC_N"/>
    <property type="match status" value="1"/>
</dbReference>
<dbReference type="InterPro" id="IPR045888">
    <property type="entry name" value="Erv"/>
</dbReference>
<evidence type="ECO:0000256" key="2">
    <source>
        <dbReference type="ARBA" id="ARBA00004457"/>
    </source>
</evidence>
<evidence type="ECO:0000259" key="9">
    <source>
        <dbReference type="Pfam" id="PF07970"/>
    </source>
</evidence>
<comment type="subcellular location">
    <subcellularLocation>
        <location evidence="2">Endoplasmic reticulum-Golgi intermediate compartment membrane</location>
        <topology evidence="2">Multi-pass membrane protein</topology>
    </subcellularLocation>
    <subcellularLocation>
        <location evidence="1">Golgi apparatus</location>
        <location evidence="1">cis-Golgi network membrane</location>
        <topology evidence="1">Multi-pass membrane protein</topology>
    </subcellularLocation>
</comment>
<organism evidence="11 12">
    <name type="scientific">Heterorhabditis bacteriophora</name>
    <name type="common">Entomopathogenic nematode worm</name>
    <dbReference type="NCBI Taxonomy" id="37862"/>
    <lineage>
        <taxon>Eukaryota</taxon>
        <taxon>Metazoa</taxon>
        <taxon>Ecdysozoa</taxon>
        <taxon>Nematoda</taxon>
        <taxon>Chromadorea</taxon>
        <taxon>Rhabditida</taxon>
        <taxon>Rhabditina</taxon>
        <taxon>Rhabditomorpha</taxon>
        <taxon>Strongyloidea</taxon>
        <taxon>Heterorhabditidae</taxon>
        <taxon>Heterorhabditis</taxon>
    </lineage>
</organism>
<name>A0A1I7XVP3_HETBA</name>
<evidence type="ECO:0000259" key="10">
    <source>
        <dbReference type="Pfam" id="PF13850"/>
    </source>
</evidence>
<keyword evidence="5 8" id="KW-1133">Transmembrane helix</keyword>
<dbReference type="GO" id="GO:0033116">
    <property type="term" value="C:endoplasmic reticulum-Golgi intermediate compartment membrane"/>
    <property type="evidence" value="ECO:0007669"/>
    <property type="project" value="UniProtKB-SubCell"/>
</dbReference>
<keyword evidence="6 8" id="KW-0472">Membrane</keyword>
<keyword evidence="4 8" id="KW-0812">Transmembrane</keyword>
<dbReference type="GO" id="GO:0006888">
    <property type="term" value="P:endoplasmic reticulum to Golgi vesicle-mediated transport"/>
    <property type="evidence" value="ECO:0007669"/>
    <property type="project" value="TreeGrafter"/>
</dbReference>
<feature type="domain" description="Endoplasmic reticulum vesicle transporter N-terminal" evidence="10">
    <location>
        <begin position="60"/>
        <end position="137"/>
    </location>
</feature>
<dbReference type="InterPro" id="IPR039542">
    <property type="entry name" value="Erv_N"/>
</dbReference>
<evidence type="ECO:0000256" key="5">
    <source>
        <dbReference type="ARBA" id="ARBA00022989"/>
    </source>
</evidence>
<dbReference type="Pfam" id="PF07970">
    <property type="entry name" value="COPIIcoated_ERV"/>
    <property type="match status" value="1"/>
</dbReference>
<comment type="similarity">
    <text evidence="3">Belongs to the ERGIC family.</text>
</comment>
<accession>A0A1I7XVP3</accession>
<evidence type="ECO:0000256" key="8">
    <source>
        <dbReference type="SAM" id="Phobius"/>
    </source>
</evidence>
<reference evidence="12" key="1">
    <citation type="submission" date="2016-11" db="UniProtKB">
        <authorList>
            <consortium name="WormBaseParasite"/>
        </authorList>
    </citation>
    <scope>IDENTIFICATION</scope>
</reference>
<dbReference type="PANTHER" id="PTHR10984">
    <property type="entry name" value="ENDOPLASMIC RETICULUM-GOLGI INTERMEDIATE COMPARTMENT PROTEIN"/>
    <property type="match status" value="1"/>
</dbReference>
<dbReference type="InterPro" id="IPR012936">
    <property type="entry name" value="Erv_C"/>
</dbReference>
<dbReference type="GO" id="GO:0000139">
    <property type="term" value="C:Golgi membrane"/>
    <property type="evidence" value="ECO:0007669"/>
    <property type="project" value="TreeGrafter"/>
</dbReference>
<dbReference type="WBParaSite" id="Hba_21613">
    <property type="protein sequence ID" value="Hba_21613"/>
    <property type="gene ID" value="Hba_21613"/>
</dbReference>
<evidence type="ECO:0000256" key="1">
    <source>
        <dbReference type="ARBA" id="ARBA00004257"/>
    </source>
</evidence>
<feature type="domain" description="Endoplasmic reticulum vesicle transporter C-terminal" evidence="9">
    <location>
        <begin position="218"/>
        <end position="434"/>
    </location>
</feature>
<dbReference type="GO" id="GO:0005789">
    <property type="term" value="C:endoplasmic reticulum membrane"/>
    <property type="evidence" value="ECO:0007669"/>
    <property type="project" value="TreeGrafter"/>
</dbReference>
<dbReference type="AlphaFoldDB" id="A0A1I7XVP3"/>
<sequence>MPLPHGIPSRVMALSNSKITNEDLDSGYLISIIGISRYLNLDFTDSQLEAIMHMTLLSKLREFDAYTKPMEDFRVKTLTGGFVTLVAAIVIVILSISETAKFLSTDVVEQLYVDSTSSDQRVDVNFDITFFRLPCSCESYYIVVLKNKILTEKIFTVVTIDVMDISSDAQDNIQDEIYKLRIDSAGNNLTDVVQKIEVNQNKTVIEDQKTTTLKCGSCYGAMPQGACCNTCDEVKEAYQIKGWQVNIEEVEQCKSDRWVKLYTEHKGEGCRVYGRVQVAKVAGNFHLAPGDPYRTIRSHVHDLHSLDPSRFDTSHLINHLSFGDSYPGKKYPMDGRRFDNNKGGIMYQYYVKVVPTSYVYLDGKYENSHQFSITTHNKDLSEVSGISGLPGFFVQYEFSPLMVRYEERRQHMSTFLVSLCAIIGGVFTVAQLIDACIYHSSRVIEKKMLISKLG</sequence>
<dbReference type="PANTHER" id="PTHR10984:SF25">
    <property type="entry name" value="ENDOPLASMIC RETICULUM-GOLGI INTERMEDIATE COMPARTMENT PROTEIN 3"/>
    <property type="match status" value="1"/>
</dbReference>
<evidence type="ECO:0000256" key="6">
    <source>
        <dbReference type="ARBA" id="ARBA00023136"/>
    </source>
</evidence>
<proteinExistence type="inferred from homology"/>
<protein>
    <recommendedName>
        <fullName evidence="7">Endoplasmic reticulum-Golgi intermediate compartment protein 3</fullName>
    </recommendedName>
</protein>
<dbReference type="GO" id="GO:0030134">
    <property type="term" value="C:COPII-coated ER to Golgi transport vesicle"/>
    <property type="evidence" value="ECO:0007669"/>
    <property type="project" value="TreeGrafter"/>
</dbReference>
<evidence type="ECO:0000313" key="12">
    <source>
        <dbReference type="WBParaSite" id="Hba_21613"/>
    </source>
</evidence>
<evidence type="ECO:0000256" key="4">
    <source>
        <dbReference type="ARBA" id="ARBA00022692"/>
    </source>
</evidence>
<feature type="transmembrane region" description="Helical" evidence="8">
    <location>
        <begin position="78"/>
        <end position="96"/>
    </location>
</feature>
<evidence type="ECO:0000256" key="3">
    <source>
        <dbReference type="ARBA" id="ARBA00005648"/>
    </source>
</evidence>
<evidence type="ECO:0000256" key="7">
    <source>
        <dbReference type="ARBA" id="ARBA00040493"/>
    </source>
</evidence>
<dbReference type="Proteomes" id="UP000095283">
    <property type="component" value="Unplaced"/>
</dbReference>
<evidence type="ECO:0000313" key="11">
    <source>
        <dbReference type="Proteomes" id="UP000095283"/>
    </source>
</evidence>
<dbReference type="GO" id="GO:0006890">
    <property type="term" value="P:retrograde vesicle-mediated transport, Golgi to endoplasmic reticulum"/>
    <property type="evidence" value="ECO:0007669"/>
    <property type="project" value="TreeGrafter"/>
</dbReference>